<evidence type="ECO:0000256" key="4">
    <source>
        <dbReference type="ARBA" id="ARBA00022884"/>
    </source>
</evidence>
<dbReference type="Gene3D" id="1.10.1710.10">
    <property type="entry name" value="ProQ/FinO domain"/>
    <property type="match status" value="1"/>
</dbReference>
<comment type="caution">
    <text evidence="12">The sequence shown here is derived from an EMBL/GenBank/DDBJ whole genome shotgun (WGS) entry which is preliminary data.</text>
</comment>
<feature type="compositionally biased region" description="Basic and acidic residues" evidence="10">
    <location>
        <begin position="45"/>
        <end position="61"/>
    </location>
</feature>
<dbReference type="InterPro" id="IPR021065">
    <property type="entry name" value="Fertility_inhibition_FinO_N"/>
</dbReference>
<evidence type="ECO:0000256" key="3">
    <source>
        <dbReference type="ARBA" id="ARBA00022491"/>
    </source>
</evidence>
<protein>
    <recommendedName>
        <fullName evidence="2">Fertility inhibition protein</fullName>
    </recommendedName>
    <alternativeName>
        <fullName evidence="9">Conjugal transfer repressor</fullName>
    </alternativeName>
</protein>
<evidence type="ECO:0000256" key="1">
    <source>
        <dbReference type="ARBA" id="ARBA00008521"/>
    </source>
</evidence>
<sequence>MTEQKRPVLSLRRRESGDSQDTPVRSRKTIVNVTAPPKWKVKKQQLAEKAERENERAEKQAQAEQALKGYLHRQSLEEAVSILQPWWPALFDGQTPRLLACGIREVLFRDVEVRGIPLSHKKIIRALKAITCHEGYLASMQEGACRYTPQGHVAELVTQEDAEYAVQKLARIVRQNKRKAELVAVLKPNDID</sequence>
<dbReference type="EMBL" id="DAAVNH010000012">
    <property type="protein sequence ID" value="HAF5506603.1"/>
    <property type="molecule type" value="Genomic_DNA"/>
</dbReference>
<evidence type="ECO:0000259" key="11">
    <source>
        <dbReference type="SMART" id="SM00945"/>
    </source>
</evidence>
<keyword evidence="3" id="KW-0678">Repressor</keyword>
<dbReference type="SUPFAM" id="SSF48657">
    <property type="entry name" value="FinO-like"/>
    <property type="match status" value="1"/>
</dbReference>
<keyword evidence="4" id="KW-0694">RNA-binding</keyword>
<comment type="similarity">
    <text evidence="1">Belongs to the FinO family.</text>
</comment>
<keyword evidence="7" id="KW-0804">Transcription</keyword>
<organism evidence="12">
    <name type="scientific">Salmonella enterica</name>
    <name type="common">Salmonella choleraesuis</name>
    <dbReference type="NCBI Taxonomy" id="28901"/>
    <lineage>
        <taxon>Bacteria</taxon>
        <taxon>Pseudomonadati</taxon>
        <taxon>Pseudomonadota</taxon>
        <taxon>Gammaproteobacteria</taxon>
        <taxon>Enterobacterales</taxon>
        <taxon>Enterobacteriaceae</taxon>
        <taxon>Salmonella</taxon>
    </lineage>
</organism>
<dbReference type="Pfam" id="PF04352">
    <property type="entry name" value="ProQ"/>
    <property type="match status" value="1"/>
</dbReference>
<evidence type="ECO:0000256" key="2">
    <source>
        <dbReference type="ARBA" id="ARBA00020429"/>
    </source>
</evidence>
<gene>
    <name evidence="12" type="ORF">G8C29_004240</name>
</gene>
<evidence type="ECO:0000256" key="10">
    <source>
        <dbReference type="SAM" id="MobiDB-lite"/>
    </source>
</evidence>
<keyword evidence="5" id="KW-0184">Conjugation</keyword>
<accession>A0A749BWR8</accession>
<dbReference type="AlphaFoldDB" id="A0A749BWR8"/>
<proteinExistence type="inferred from homology"/>
<dbReference type="InterPro" id="IPR036442">
    <property type="entry name" value="ProQ/FinO_sf"/>
</dbReference>
<evidence type="ECO:0000256" key="7">
    <source>
        <dbReference type="ARBA" id="ARBA00023163"/>
    </source>
</evidence>
<keyword evidence="6" id="KW-0805">Transcription regulation</keyword>
<feature type="region of interest" description="Disordered" evidence="10">
    <location>
        <begin position="1"/>
        <end position="61"/>
    </location>
</feature>
<dbReference type="GO" id="GO:0003723">
    <property type="term" value="F:RNA binding"/>
    <property type="evidence" value="ECO:0007669"/>
    <property type="project" value="UniProtKB-KW"/>
</dbReference>
<dbReference type="SMART" id="SM00945">
    <property type="entry name" value="ProQ"/>
    <property type="match status" value="1"/>
</dbReference>
<name>A0A749BWR8_SALER</name>
<dbReference type="Pfam" id="PF12602">
    <property type="entry name" value="FinO_N"/>
    <property type="match status" value="1"/>
</dbReference>
<evidence type="ECO:0000256" key="8">
    <source>
        <dbReference type="ARBA" id="ARBA00024796"/>
    </source>
</evidence>
<comment type="function">
    <text evidence="8">One of the components on the FinOP fertility inhibition complex, which inhibits the expression of traJ gene, which in turn regulates the expression of some 20 transfer genes. The transfer genes are responsible for the process, called conjugal transfer, in which DNA is transmitted from one bacterial host to another. RNA-binding that interacts with the traJ mRNA and its antisense RNA, finP, stabilizing finP against endonucleolytic degradation and facilitating sense-antisense RNA recognition.</text>
</comment>
<reference evidence="12" key="2">
    <citation type="submission" date="2020-02" db="EMBL/GenBank/DDBJ databases">
        <authorList>
            <consortium name="NCBI Pathogen Detection Project"/>
        </authorList>
    </citation>
    <scope>NUCLEOTIDE SEQUENCE</scope>
    <source>
        <strain evidence="12">MA.GW_S01999-08</strain>
    </source>
</reference>
<dbReference type="NCBIfam" id="NF010317">
    <property type="entry name" value="PRK13754.1"/>
    <property type="match status" value="1"/>
</dbReference>
<feature type="compositionally biased region" description="Basic and acidic residues" evidence="10">
    <location>
        <begin position="1"/>
        <end position="17"/>
    </location>
</feature>
<evidence type="ECO:0000256" key="9">
    <source>
        <dbReference type="ARBA" id="ARBA00031673"/>
    </source>
</evidence>
<dbReference type="InterPro" id="IPR016103">
    <property type="entry name" value="ProQ/FinO"/>
</dbReference>
<reference evidence="12" key="1">
    <citation type="journal article" date="2018" name="Genome Biol.">
        <title>SKESA: strategic k-mer extension for scrupulous assemblies.</title>
        <authorList>
            <person name="Souvorov A."/>
            <person name="Agarwala R."/>
            <person name="Lipman D.J."/>
        </authorList>
    </citation>
    <scope>NUCLEOTIDE SEQUENCE</scope>
    <source>
        <strain evidence="12">MA.GW_S01999-08</strain>
    </source>
</reference>
<evidence type="ECO:0000256" key="5">
    <source>
        <dbReference type="ARBA" id="ARBA00022971"/>
    </source>
</evidence>
<evidence type="ECO:0000256" key="6">
    <source>
        <dbReference type="ARBA" id="ARBA00023015"/>
    </source>
</evidence>
<feature type="domain" description="ProQ/FinO" evidence="11">
    <location>
        <begin position="71"/>
        <end position="185"/>
    </location>
</feature>
<evidence type="ECO:0000313" key="12">
    <source>
        <dbReference type="EMBL" id="HAF5506603.1"/>
    </source>
</evidence>